<dbReference type="InterPro" id="IPR058956">
    <property type="entry name" value="MamC"/>
</dbReference>
<gene>
    <name evidence="2" type="ORF">K4G57_08100</name>
</gene>
<keyword evidence="1" id="KW-0472">Membrane</keyword>
<organism evidence="2 3">
    <name type="scientific">Helicobacter turcicus</name>
    <dbReference type="NCBI Taxonomy" id="2867412"/>
    <lineage>
        <taxon>Bacteria</taxon>
        <taxon>Pseudomonadati</taxon>
        <taxon>Campylobacterota</taxon>
        <taxon>Epsilonproteobacteria</taxon>
        <taxon>Campylobacterales</taxon>
        <taxon>Helicobacteraceae</taxon>
        <taxon>Helicobacter</taxon>
    </lineage>
</organism>
<dbReference type="RefSeq" id="WP_221532682.1">
    <property type="nucleotide sequence ID" value="NZ_JAIGYP010000012.1"/>
</dbReference>
<protein>
    <submittedName>
        <fullName evidence="2">Uncharacterized protein</fullName>
    </submittedName>
</protein>
<proteinExistence type="predicted"/>
<evidence type="ECO:0000313" key="2">
    <source>
        <dbReference type="EMBL" id="MBX7491419.1"/>
    </source>
</evidence>
<feature type="transmembrane region" description="Helical" evidence="1">
    <location>
        <begin position="12"/>
        <end position="32"/>
    </location>
</feature>
<comment type="caution">
    <text evidence="2">The sequence shown here is derived from an EMBL/GenBank/DDBJ whole genome shotgun (WGS) entry which is preliminary data.</text>
</comment>
<accession>A0ABS7JPV5</accession>
<dbReference type="Pfam" id="PF26373">
    <property type="entry name" value="MamC"/>
    <property type="match status" value="1"/>
</dbReference>
<keyword evidence="3" id="KW-1185">Reference proteome</keyword>
<sequence length="115" mass="11705">MIANTGTPRSITGHAISGGLIAFMLSGAYAYAKYKRKEISKQEAIVDTLKASVEGGVITACGIAAANALGSNTKSTAQGIIEASAFVGIGLASVYGIQTLTNKSCCSAPKFLTKD</sequence>
<dbReference type="EMBL" id="JAIGYQ010000012">
    <property type="protein sequence ID" value="MBX7491419.1"/>
    <property type="molecule type" value="Genomic_DNA"/>
</dbReference>
<name>A0ABS7JPV5_9HELI</name>
<dbReference type="Proteomes" id="UP000700059">
    <property type="component" value="Unassembled WGS sequence"/>
</dbReference>
<keyword evidence="1" id="KW-1133">Transmembrane helix</keyword>
<keyword evidence="1" id="KW-0812">Transmembrane</keyword>
<evidence type="ECO:0000313" key="3">
    <source>
        <dbReference type="Proteomes" id="UP000700059"/>
    </source>
</evidence>
<evidence type="ECO:0000256" key="1">
    <source>
        <dbReference type="SAM" id="Phobius"/>
    </source>
</evidence>
<reference evidence="2 3" key="1">
    <citation type="submission" date="2021-08" db="EMBL/GenBank/DDBJ databases">
        <title>Helicobacter spp. isolated from feces of Anatolian Ground Squirrel (Spermophilus xanthoprymnus) in Turkey.</title>
        <authorList>
            <person name="Aydin F."/>
            <person name="Abay S."/>
            <person name="Kayman T."/>
            <person name="Karakaya E."/>
            <person name="Saticioglu I.B."/>
        </authorList>
    </citation>
    <scope>NUCLEOTIDE SEQUENCE [LARGE SCALE GENOMIC DNA]</scope>
    <source>
        <strain evidence="2 3">Faydin-H70</strain>
    </source>
</reference>